<feature type="domain" description="NlpC/P60" evidence="6">
    <location>
        <begin position="187"/>
        <end position="304"/>
    </location>
</feature>
<dbReference type="InterPro" id="IPR000064">
    <property type="entry name" value="NLP_P60_dom"/>
</dbReference>
<evidence type="ECO:0000313" key="7">
    <source>
        <dbReference type="EMBL" id="GAA0452461.1"/>
    </source>
</evidence>
<evidence type="ECO:0000256" key="5">
    <source>
        <dbReference type="SAM" id="MobiDB-lite"/>
    </source>
</evidence>
<proteinExistence type="inferred from homology"/>
<dbReference type="EMBL" id="BAAAHB010000009">
    <property type="protein sequence ID" value="GAA0452461.1"/>
    <property type="molecule type" value="Genomic_DNA"/>
</dbReference>
<keyword evidence="3" id="KW-0378">Hydrolase</keyword>
<dbReference type="Proteomes" id="UP001499895">
    <property type="component" value="Unassembled WGS sequence"/>
</dbReference>
<organism evidence="7 8">
    <name type="scientific">Streptomyces stramineus</name>
    <dbReference type="NCBI Taxonomy" id="173861"/>
    <lineage>
        <taxon>Bacteria</taxon>
        <taxon>Bacillati</taxon>
        <taxon>Actinomycetota</taxon>
        <taxon>Actinomycetes</taxon>
        <taxon>Kitasatosporales</taxon>
        <taxon>Streptomycetaceae</taxon>
        <taxon>Streptomyces</taxon>
    </lineage>
</organism>
<feature type="compositionally biased region" description="Low complexity" evidence="5">
    <location>
        <begin position="161"/>
        <end position="186"/>
    </location>
</feature>
<dbReference type="PANTHER" id="PTHR47053:SF1">
    <property type="entry name" value="MUREIN DD-ENDOPEPTIDASE MEPH-RELATED"/>
    <property type="match status" value="1"/>
</dbReference>
<comment type="caution">
    <text evidence="7">The sequence shown here is derived from an EMBL/GenBank/DDBJ whole genome shotgun (WGS) entry which is preliminary data.</text>
</comment>
<evidence type="ECO:0000256" key="1">
    <source>
        <dbReference type="ARBA" id="ARBA00007074"/>
    </source>
</evidence>
<name>A0ABN0ZMC7_9ACTN</name>
<accession>A0ABN0ZMC7</accession>
<gene>
    <name evidence="7" type="ORF">GCM10009544_14090</name>
</gene>
<evidence type="ECO:0000256" key="4">
    <source>
        <dbReference type="ARBA" id="ARBA00022807"/>
    </source>
</evidence>
<reference evidence="7 8" key="1">
    <citation type="journal article" date="2019" name="Int. J. Syst. Evol. Microbiol.">
        <title>The Global Catalogue of Microorganisms (GCM) 10K type strain sequencing project: providing services to taxonomists for standard genome sequencing and annotation.</title>
        <authorList>
            <consortium name="The Broad Institute Genomics Platform"/>
            <consortium name="The Broad Institute Genome Sequencing Center for Infectious Disease"/>
            <person name="Wu L."/>
            <person name="Ma J."/>
        </authorList>
    </citation>
    <scope>NUCLEOTIDE SEQUENCE [LARGE SCALE GENOMIC DNA]</scope>
    <source>
        <strain evidence="7 8">JCM 10649</strain>
    </source>
</reference>
<evidence type="ECO:0000259" key="6">
    <source>
        <dbReference type="PROSITE" id="PS51935"/>
    </source>
</evidence>
<feature type="compositionally biased region" description="Basic and acidic residues" evidence="5">
    <location>
        <begin position="112"/>
        <end position="156"/>
    </location>
</feature>
<evidence type="ECO:0000256" key="2">
    <source>
        <dbReference type="ARBA" id="ARBA00022670"/>
    </source>
</evidence>
<sequence>MPIVAQVTFIELNLCVLIVRCSMSPNAQITSHRKPRRTATQSWVVRTGVAGGVLSTLAVAGAGSATAAEKPTESTLEMPAVNATLATSIAQSAAATQQTAFDYQVRAQQDDAAGKAKTDAKKAKEEADRKAEAEKKAAEAQEKRDAEQARASRTSERSALGTKSASADDSDGSGSSAGSSAKKSSATGSSATLVDYLRAQVGKAYVMGSTGPSSFDCSGLVMSAYNQIGISLPRVSQDQSTAGTQVGLGNLQVGDILYWGAAGSAHHVGVYIGGGKFIGAQNPSTGVVERDLSYSPPTGAVRVM</sequence>
<dbReference type="Gene3D" id="3.90.1720.10">
    <property type="entry name" value="endopeptidase domain like (from Nostoc punctiforme)"/>
    <property type="match status" value="1"/>
</dbReference>
<evidence type="ECO:0000256" key="3">
    <source>
        <dbReference type="ARBA" id="ARBA00022801"/>
    </source>
</evidence>
<dbReference type="InterPro" id="IPR038765">
    <property type="entry name" value="Papain-like_cys_pep_sf"/>
</dbReference>
<dbReference type="InterPro" id="IPR051202">
    <property type="entry name" value="Peptidase_C40"/>
</dbReference>
<dbReference type="Pfam" id="PF00877">
    <property type="entry name" value="NLPC_P60"/>
    <property type="match status" value="1"/>
</dbReference>
<dbReference type="PROSITE" id="PS51935">
    <property type="entry name" value="NLPC_P60"/>
    <property type="match status" value="1"/>
</dbReference>
<evidence type="ECO:0000313" key="8">
    <source>
        <dbReference type="Proteomes" id="UP001499895"/>
    </source>
</evidence>
<dbReference type="SUPFAM" id="SSF54001">
    <property type="entry name" value="Cysteine proteinases"/>
    <property type="match status" value="1"/>
</dbReference>
<keyword evidence="8" id="KW-1185">Reference proteome</keyword>
<feature type="region of interest" description="Disordered" evidence="5">
    <location>
        <begin position="112"/>
        <end position="186"/>
    </location>
</feature>
<keyword evidence="4" id="KW-0788">Thiol protease</keyword>
<comment type="similarity">
    <text evidence="1">Belongs to the peptidase C40 family.</text>
</comment>
<dbReference type="PANTHER" id="PTHR47053">
    <property type="entry name" value="MUREIN DD-ENDOPEPTIDASE MEPH-RELATED"/>
    <property type="match status" value="1"/>
</dbReference>
<keyword evidence="2" id="KW-0645">Protease</keyword>
<protein>
    <submittedName>
        <fullName evidence="7">C40 family peptidase</fullName>
    </submittedName>
</protein>